<reference evidence="1 2" key="1">
    <citation type="journal article" date="2012" name="Genet. Mol. Biol.">
        <title>Analysis of 16S rRNA and mxaF genes revealing insights into Methylobacterium niche-specific plant association.</title>
        <authorList>
            <person name="Dourado M.N."/>
            <person name="Andreote F.D."/>
            <person name="Dini-Andreote F."/>
            <person name="Conti R."/>
            <person name="Araujo J.M."/>
            <person name="Araujo W.L."/>
        </authorList>
    </citation>
    <scope>NUCLEOTIDE SEQUENCE [LARGE SCALE GENOMIC DNA]</scope>
    <source>
        <strain evidence="1 2">SR1.6/6</strain>
    </source>
</reference>
<proteinExistence type="predicted"/>
<gene>
    <name evidence="1" type="ORF">MMSR116_06650</name>
</gene>
<evidence type="ECO:0000313" key="1">
    <source>
        <dbReference type="EMBL" id="QGY01611.1"/>
    </source>
</evidence>
<evidence type="ECO:0000313" key="2">
    <source>
        <dbReference type="Proteomes" id="UP000012488"/>
    </source>
</evidence>
<dbReference type="AlphaFoldDB" id="A0A6B9FF61"/>
<dbReference type="EMBL" id="CP043538">
    <property type="protein sequence ID" value="QGY01611.1"/>
    <property type="molecule type" value="Genomic_DNA"/>
</dbReference>
<organism evidence="1 2">
    <name type="scientific">Methylobacterium mesophilicum SR1.6/6</name>
    <dbReference type="NCBI Taxonomy" id="908290"/>
    <lineage>
        <taxon>Bacteria</taxon>
        <taxon>Pseudomonadati</taxon>
        <taxon>Pseudomonadota</taxon>
        <taxon>Alphaproteobacteria</taxon>
        <taxon>Hyphomicrobiales</taxon>
        <taxon>Methylobacteriaceae</taxon>
        <taxon>Methylobacterium</taxon>
    </lineage>
</organism>
<accession>A0A6B9FF61</accession>
<dbReference type="Proteomes" id="UP000012488">
    <property type="component" value="Chromosome"/>
</dbReference>
<reference evidence="1 2" key="2">
    <citation type="journal article" date="2013" name="Genome Announc.">
        <title>Draft Genome Sequence of Methylobacterium mesophilicum Strain SR1.6/6, Isolated from Citrus sinensis.</title>
        <authorList>
            <person name="Marinho Almeida D."/>
            <person name="Dini-Andreote F."/>
            <person name="Camargo Neves A.A."/>
            <person name="Juca Ramos R.T."/>
            <person name="Andreote F.D."/>
            <person name="Carneiro A.R."/>
            <person name="Oliveira de Souza Lima A."/>
            <person name="Caracciolo Gomes de Sa P.H."/>
            <person name="Ribeiro Barbosa M.S."/>
            <person name="Araujo W.L."/>
            <person name="Silva A."/>
        </authorList>
    </citation>
    <scope>NUCLEOTIDE SEQUENCE [LARGE SCALE GENOMIC DNA]</scope>
    <source>
        <strain evidence="1 2">SR1.6/6</strain>
    </source>
</reference>
<sequence>MSRRKSFTKTAITRAVAGMQAAGLKVTGLEISPDKVVIHSGQPTKSDSANPLDVWRAKRDARATERPQ</sequence>
<dbReference type="RefSeq" id="WP_010683368.1">
    <property type="nucleotide sequence ID" value="NZ_CP043538.1"/>
</dbReference>
<dbReference type="KEGG" id="mmes:MMSR116_06650"/>
<name>A0A6B9FF61_9HYPH</name>
<dbReference type="OrthoDB" id="7999301at2"/>
<protein>
    <submittedName>
        <fullName evidence="1">Uncharacterized protein</fullName>
    </submittedName>
</protein>